<organism evidence="12 13">
    <name type="scientific">Pasteurella testudinis DSM 23072</name>
    <dbReference type="NCBI Taxonomy" id="1122938"/>
    <lineage>
        <taxon>Bacteria</taxon>
        <taxon>Pseudomonadati</taxon>
        <taxon>Pseudomonadota</taxon>
        <taxon>Gammaproteobacteria</taxon>
        <taxon>Pasteurellales</taxon>
        <taxon>Pasteurellaceae</taxon>
        <taxon>Pasteurella</taxon>
    </lineage>
</organism>
<reference evidence="13" key="1">
    <citation type="submission" date="2017-04" db="EMBL/GenBank/DDBJ databases">
        <authorList>
            <person name="Varghese N."/>
            <person name="Submissions S."/>
        </authorList>
    </citation>
    <scope>NUCLEOTIDE SEQUENCE [LARGE SCALE GENOMIC DNA]</scope>
    <source>
        <strain evidence="13">DSM 23072</strain>
    </source>
</reference>
<evidence type="ECO:0000256" key="2">
    <source>
        <dbReference type="ARBA" id="ARBA00022448"/>
    </source>
</evidence>
<dbReference type="Pfam" id="PF00263">
    <property type="entry name" value="Secretin"/>
    <property type="match status" value="1"/>
</dbReference>
<gene>
    <name evidence="12" type="ORF">SAMN05660772_01153</name>
</gene>
<dbReference type="InterPro" id="IPR005644">
    <property type="entry name" value="NolW-like"/>
</dbReference>
<evidence type="ECO:0000259" key="10">
    <source>
        <dbReference type="Pfam" id="PF00263"/>
    </source>
</evidence>
<dbReference type="InterPro" id="IPR051808">
    <property type="entry name" value="Type_IV_pilus_biogenesis"/>
</dbReference>
<dbReference type="GO" id="GO:0009279">
    <property type="term" value="C:cell outer membrane"/>
    <property type="evidence" value="ECO:0007669"/>
    <property type="project" value="UniProtKB-SubCell"/>
</dbReference>
<feature type="domain" description="Type II/III secretion system secretin-like" evidence="10">
    <location>
        <begin position="276"/>
        <end position="435"/>
    </location>
</feature>
<feature type="signal peptide" evidence="9">
    <location>
        <begin position="1"/>
        <end position="21"/>
    </location>
</feature>
<keyword evidence="5" id="KW-0998">Cell outer membrane</keyword>
<evidence type="ECO:0000256" key="3">
    <source>
        <dbReference type="ARBA" id="ARBA00022729"/>
    </source>
</evidence>
<dbReference type="PANTHER" id="PTHR30604">
    <property type="entry name" value="PROTEIN TRANSPORT PROTEIN HOFQ"/>
    <property type="match status" value="1"/>
</dbReference>
<comment type="subcellular location">
    <subcellularLocation>
        <location evidence="7">Cell outer membrane</location>
    </subcellularLocation>
    <subcellularLocation>
        <location evidence="1">Membrane</location>
    </subcellularLocation>
</comment>
<evidence type="ECO:0000256" key="6">
    <source>
        <dbReference type="RuleBase" id="RU004003"/>
    </source>
</evidence>
<dbReference type="PRINTS" id="PR01032">
    <property type="entry name" value="PHAGEIV"/>
</dbReference>
<dbReference type="EMBL" id="FWWV01000046">
    <property type="protein sequence ID" value="SMB88272.1"/>
    <property type="molecule type" value="Genomic_DNA"/>
</dbReference>
<evidence type="ECO:0000256" key="5">
    <source>
        <dbReference type="ARBA" id="ARBA00023237"/>
    </source>
</evidence>
<dbReference type="InterPro" id="IPR038591">
    <property type="entry name" value="NolW-like_sf"/>
</dbReference>
<keyword evidence="13" id="KW-1185">Reference proteome</keyword>
<keyword evidence="4" id="KW-0472">Membrane</keyword>
<dbReference type="Pfam" id="PF03958">
    <property type="entry name" value="Secretin_N"/>
    <property type="match status" value="1"/>
</dbReference>
<evidence type="ECO:0000256" key="9">
    <source>
        <dbReference type="SAM" id="SignalP"/>
    </source>
</evidence>
<protein>
    <submittedName>
        <fullName evidence="12">Protein transport protein HofQ</fullName>
    </submittedName>
</protein>
<evidence type="ECO:0000256" key="4">
    <source>
        <dbReference type="ARBA" id="ARBA00023136"/>
    </source>
</evidence>
<dbReference type="AlphaFoldDB" id="A0A1W1V4J1"/>
<dbReference type="Gene3D" id="3.30.1370.130">
    <property type="match status" value="1"/>
</dbReference>
<evidence type="ECO:0000256" key="7">
    <source>
        <dbReference type="RuleBase" id="RU004004"/>
    </source>
</evidence>
<dbReference type="InterPro" id="IPR001775">
    <property type="entry name" value="GspD/PilQ"/>
</dbReference>
<comment type="similarity">
    <text evidence="6">Belongs to the bacterial secretin family.</text>
</comment>
<evidence type="ECO:0000256" key="8">
    <source>
        <dbReference type="SAM" id="MobiDB-lite"/>
    </source>
</evidence>
<dbReference type="GO" id="GO:0009306">
    <property type="term" value="P:protein secretion"/>
    <property type="evidence" value="ECO:0007669"/>
    <property type="project" value="InterPro"/>
</dbReference>
<dbReference type="RefSeq" id="WP_084257752.1">
    <property type="nucleotide sequence ID" value="NZ_FWWV01000046.1"/>
</dbReference>
<feature type="domain" description="NolW-like" evidence="11">
    <location>
        <begin position="130"/>
        <end position="194"/>
    </location>
</feature>
<sequence>MTFLRSLLTMLFFIALKSAVATDSDAQNRTFALSLKQAPLIGTLHYLAQQQDINLVLDDNLKGNISLHLQQTDFVQVLNAVSKIHQLEVEKFEGNYFVSLQTTPKPTSPSLSSTLKPDSARQAGAMLQTVSIPLQHAKAAEVMQSLTGGNGSFLSADGSITFDERSNRLIIQELAANIARLRPLIQQLDQPTRQILIEARIVTISDESLRELGVRWGLFEPNAQAHRVAGSLNANGFADLENNLNINFGSEYSNAASVSLQVAKINSRLLDLELTALERENNVNIIASPRLLTTNKRSASIKQGTEIPYIVNNTRNETQSVEFRDAVLGLDVTPHISQDNTILLDLMISQNSPGNSVAYGNNQMTTIDKQEIQTQVSARNGETIVLGGVFHDTLVDGQDKVPLLGDIPGIKHLFGKETKRHAKRELVIFVTPHIVNPNTSPTRERQQNSAVKKANTPATNPKRPFLYGF</sequence>
<evidence type="ECO:0000313" key="13">
    <source>
        <dbReference type="Proteomes" id="UP000192408"/>
    </source>
</evidence>
<dbReference type="Proteomes" id="UP000192408">
    <property type="component" value="Unassembled WGS sequence"/>
</dbReference>
<proteinExistence type="inferred from homology"/>
<evidence type="ECO:0000256" key="1">
    <source>
        <dbReference type="ARBA" id="ARBA00004370"/>
    </source>
</evidence>
<dbReference type="STRING" id="1122938.SAMN05660772_01153"/>
<evidence type="ECO:0000259" key="11">
    <source>
        <dbReference type="Pfam" id="PF03958"/>
    </source>
</evidence>
<dbReference type="Gene3D" id="3.30.1370.120">
    <property type="match status" value="1"/>
</dbReference>
<evidence type="ECO:0000313" key="12">
    <source>
        <dbReference type="EMBL" id="SMB88272.1"/>
    </source>
</evidence>
<feature type="chain" id="PRO_5013297662" evidence="9">
    <location>
        <begin position="22"/>
        <end position="469"/>
    </location>
</feature>
<accession>A0A1W1V4J1</accession>
<name>A0A1W1V4J1_9PAST</name>
<dbReference type="NCBIfam" id="TIGR02515">
    <property type="entry name" value="IV_pilus_PilQ"/>
    <property type="match status" value="1"/>
</dbReference>
<dbReference type="PANTHER" id="PTHR30604:SF1">
    <property type="entry name" value="DNA UTILIZATION PROTEIN HOFQ"/>
    <property type="match status" value="1"/>
</dbReference>
<dbReference type="InterPro" id="IPR013355">
    <property type="entry name" value="Pilus_4_PilQ"/>
</dbReference>
<dbReference type="PRINTS" id="PR00811">
    <property type="entry name" value="BCTERIALGSPD"/>
</dbReference>
<keyword evidence="3 9" id="KW-0732">Signal</keyword>
<keyword evidence="2 7" id="KW-0813">Transport</keyword>
<feature type="region of interest" description="Disordered" evidence="8">
    <location>
        <begin position="437"/>
        <end position="469"/>
    </location>
</feature>
<dbReference type="InterPro" id="IPR004846">
    <property type="entry name" value="T2SS/T3SS_dom"/>
</dbReference>